<dbReference type="GO" id="GO:0043565">
    <property type="term" value="F:sequence-specific DNA binding"/>
    <property type="evidence" value="ECO:0007669"/>
    <property type="project" value="InterPro"/>
</dbReference>
<feature type="region of interest" description="Disordered" evidence="2">
    <location>
        <begin position="64"/>
        <end position="87"/>
    </location>
</feature>
<dbReference type="EMBL" id="SPRW01000014">
    <property type="protein sequence ID" value="TIC66967.1"/>
    <property type="molecule type" value="Genomic_DNA"/>
</dbReference>
<dbReference type="AlphaFoldDB" id="A0A4T0LJ05"/>
<dbReference type="PROSITE" id="PS50114">
    <property type="entry name" value="GATA_ZN_FINGER_2"/>
    <property type="match status" value="1"/>
</dbReference>
<evidence type="ECO:0000313" key="4">
    <source>
        <dbReference type="EMBL" id="TIB95115.1"/>
    </source>
</evidence>
<keyword evidence="1" id="KW-0863">Zinc-finger</keyword>
<sequence length="220" mass="25088">MKGEIPGVSCNNCSAITSSLWRRHPITNVYLCNVCKSTLIKMRQLLYHFVGGLNAYQTCGKATPKKRKKATKRKAKGRKKRKSLPCPDPEFTVYQDDDYRAIIPQKDQKVLNEVTNIQIPHEVVIKTYKASTIVNKKSTTENSSTLISNHTFSLSEMFSIKSEPTLAEPHDPQVKSSSSSEQFRGWHNFMDINEQTICDSYPDPFTDDYNIFDINMTNII</sequence>
<dbReference type="EMBL" id="SPRH01000108">
    <property type="protein sequence ID" value="TIB95115.1"/>
    <property type="molecule type" value="Genomic_DNA"/>
</dbReference>
<evidence type="ECO:0000313" key="6">
    <source>
        <dbReference type="EMBL" id="TIC70403.1"/>
    </source>
</evidence>
<evidence type="ECO:0000313" key="5">
    <source>
        <dbReference type="EMBL" id="TIC66967.1"/>
    </source>
</evidence>
<evidence type="ECO:0000259" key="3">
    <source>
        <dbReference type="PROSITE" id="PS50114"/>
    </source>
</evidence>
<keyword evidence="1" id="KW-0479">Metal-binding</keyword>
<reference evidence="7 8" key="1">
    <citation type="submission" date="2019-03" db="EMBL/GenBank/DDBJ databases">
        <title>Sequencing 25 genomes of Wallemia mellicola.</title>
        <authorList>
            <person name="Gostincar C."/>
        </authorList>
    </citation>
    <scope>NUCLEOTIDE SEQUENCE [LARGE SCALE GENOMIC DNA]</scope>
    <source>
        <strain evidence="4 8">EXF-1262</strain>
        <strain evidence="5 9">EXF-1274</strain>
        <strain evidence="6 7">EXF-1277</strain>
    </source>
</reference>
<dbReference type="CDD" id="cd00202">
    <property type="entry name" value="ZnF_GATA"/>
    <property type="match status" value="1"/>
</dbReference>
<dbReference type="Proteomes" id="UP000307169">
    <property type="component" value="Unassembled WGS sequence"/>
</dbReference>
<dbReference type="GO" id="GO:0006355">
    <property type="term" value="P:regulation of DNA-templated transcription"/>
    <property type="evidence" value="ECO:0007669"/>
    <property type="project" value="InterPro"/>
</dbReference>
<dbReference type="EMBL" id="SPRV01000007">
    <property type="protein sequence ID" value="TIC70403.1"/>
    <property type="molecule type" value="Genomic_DNA"/>
</dbReference>
<name>A0A4T0LJ05_9BASI</name>
<feature type="domain" description="GATA-type" evidence="3">
    <location>
        <begin position="4"/>
        <end position="35"/>
    </location>
</feature>
<dbReference type="InterPro" id="IPR013088">
    <property type="entry name" value="Znf_NHR/GATA"/>
</dbReference>
<keyword evidence="1" id="KW-0862">Zinc</keyword>
<evidence type="ECO:0000313" key="8">
    <source>
        <dbReference type="Proteomes" id="UP000307169"/>
    </source>
</evidence>
<evidence type="ECO:0000313" key="7">
    <source>
        <dbReference type="Proteomes" id="UP000305362"/>
    </source>
</evidence>
<dbReference type="Proteomes" id="UP000305362">
    <property type="component" value="Unassembled WGS sequence"/>
</dbReference>
<dbReference type="GO" id="GO:0008270">
    <property type="term" value="F:zinc ion binding"/>
    <property type="evidence" value="ECO:0007669"/>
    <property type="project" value="UniProtKB-KW"/>
</dbReference>
<gene>
    <name evidence="5" type="ORF">E3Q02_01636</name>
    <name evidence="6" type="ORF">E3Q03_01076</name>
    <name evidence="4" type="ORF">E3Q17_04390</name>
</gene>
<proteinExistence type="predicted"/>
<organism evidence="6 7">
    <name type="scientific">Wallemia mellicola</name>
    <dbReference type="NCBI Taxonomy" id="1708541"/>
    <lineage>
        <taxon>Eukaryota</taxon>
        <taxon>Fungi</taxon>
        <taxon>Dikarya</taxon>
        <taxon>Basidiomycota</taxon>
        <taxon>Wallemiomycotina</taxon>
        <taxon>Wallemiomycetes</taxon>
        <taxon>Wallemiales</taxon>
        <taxon>Wallemiaceae</taxon>
        <taxon>Wallemia</taxon>
    </lineage>
</organism>
<dbReference type="Gene3D" id="3.30.50.10">
    <property type="entry name" value="Erythroid Transcription Factor GATA-1, subunit A"/>
    <property type="match status" value="1"/>
</dbReference>
<protein>
    <recommendedName>
        <fullName evidence="3">GATA-type domain-containing protein</fullName>
    </recommendedName>
</protein>
<evidence type="ECO:0000256" key="2">
    <source>
        <dbReference type="SAM" id="MobiDB-lite"/>
    </source>
</evidence>
<comment type="caution">
    <text evidence="6">The sequence shown here is derived from an EMBL/GenBank/DDBJ whole genome shotgun (WGS) entry which is preliminary data.</text>
</comment>
<accession>A0A4T0LJ05</accession>
<dbReference type="InterPro" id="IPR000679">
    <property type="entry name" value="Znf_GATA"/>
</dbReference>
<dbReference type="Proteomes" id="UP000309601">
    <property type="component" value="Unassembled WGS sequence"/>
</dbReference>
<dbReference type="SUPFAM" id="SSF57716">
    <property type="entry name" value="Glucocorticoid receptor-like (DNA-binding domain)"/>
    <property type="match status" value="1"/>
</dbReference>
<evidence type="ECO:0000256" key="1">
    <source>
        <dbReference type="PROSITE-ProRule" id="PRU00094"/>
    </source>
</evidence>
<evidence type="ECO:0000313" key="9">
    <source>
        <dbReference type="Proteomes" id="UP000309601"/>
    </source>
</evidence>
<feature type="compositionally biased region" description="Basic residues" evidence="2">
    <location>
        <begin position="64"/>
        <end position="83"/>
    </location>
</feature>